<dbReference type="OrthoDB" id="432970at2759"/>
<gene>
    <name evidence="1" type="ORF">PC9H_008073</name>
</gene>
<dbReference type="Proteomes" id="UP000623687">
    <property type="component" value="Unassembled WGS sequence"/>
</dbReference>
<evidence type="ECO:0000313" key="1">
    <source>
        <dbReference type="EMBL" id="KAF7428841.1"/>
    </source>
</evidence>
<reference evidence="1" key="1">
    <citation type="submission" date="2019-07" db="EMBL/GenBank/DDBJ databases">
        <authorList>
            <person name="Palmer J.M."/>
        </authorList>
    </citation>
    <scope>NUCLEOTIDE SEQUENCE</scope>
    <source>
        <strain evidence="1">PC9</strain>
    </source>
</reference>
<organism evidence="1 2">
    <name type="scientific">Pleurotus ostreatus</name>
    <name type="common">Oyster mushroom</name>
    <name type="synonym">White-rot fungus</name>
    <dbReference type="NCBI Taxonomy" id="5322"/>
    <lineage>
        <taxon>Eukaryota</taxon>
        <taxon>Fungi</taxon>
        <taxon>Dikarya</taxon>
        <taxon>Basidiomycota</taxon>
        <taxon>Agaricomycotina</taxon>
        <taxon>Agaricomycetes</taxon>
        <taxon>Agaricomycetidae</taxon>
        <taxon>Agaricales</taxon>
        <taxon>Pleurotineae</taxon>
        <taxon>Pleurotaceae</taxon>
        <taxon>Pleurotus</taxon>
    </lineage>
</organism>
<evidence type="ECO:0000313" key="2">
    <source>
        <dbReference type="Proteomes" id="UP000623687"/>
    </source>
</evidence>
<accession>A0A8H6ZUR9</accession>
<proteinExistence type="predicted"/>
<comment type="caution">
    <text evidence="1">The sequence shown here is derived from an EMBL/GenBank/DDBJ whole genome shotgun (WGS) entry which is preliminary data.</text>
</comment>
<name>A0A8H6ZUR9_PLEOS</name>
<dbReference type="AlphaFoldDB" id="A0A8H6ZUR9"/>
<protein>
    <submittedName>
        <fullName evidence="1">Uncharacterized protein</fullName>
    </submittedName>
</protein>
<dbReference type="GeneID" id="59377891"/>
<dbReference type="RefSeq" id="XP_036631213.1">
    <property type="nucleotide sequence ID" value="XM_036777593.1"/>
</dbReference>
<dbReference type="VEuPathDB" id="FungiDB:PC9H_008073"/>
<keyword evidence="2" id="KW-1185">Reference proteome</keyword>
<dbReference type="EMBL" id="JACETU010000005">
    <property type="protein sequence ID" value="KAF7428841.1"/>
    <property type="molecule type" value="Genomic_DNA"/>
</dbReference>
<sequence>MNFSSQDAFDNVTVESLLTLAGVIDGDKIAPEGLEYRILQAQLGYLQRKPRAEQTKVHSEVAAKHLPALADKFRNETGALNPVMTLLNVISPYFVRFLKTPGGRGIAALQTKRTAEDAADIEKMDVDRVGEVGQFLATILLLQGTSDVDEADKRALIPKLKAWERSFRGRLASETSGRCIAILADDPGMRGAMAHVKKMLEGQLHQCGGSGCSLTSRPTGGDLLQCSRCKSAVYPGTPKASMAFAQAVLLPSCVLMRSFCGRNVIPPPSAGRAAPHHQTPLPAAMDSYPEPLEQAFQRVEAEAERRAQEELAAAKRNTGAPAAAFATEVRRRGSISFSKLGELAAAGLNSGPPMSVIPASKAGFYEDQLNRSFDSFSSAHLGQDADTEEDNGITQLHIMGGRQSMSIAKVVGNLLPRKLSRASEANTITNVVIGVSVEEAAILESQDLQPVAGAVVSGPIGPRGQKLGSAESSLPGRWVGRFSDYRRPPAKQKQTTEDPANLDIKCKLDRSCGAVASRFCLKTLLGRSFQQSLLPPALSPSYLISAHRAMIEVARGEYIASTSNLAHLQSQIPEPIHSSQFQMYSDVLTPADILFLNSLEFASPDFKQPLPYDVGTSLDEQSVWEDEHPRGTLAGSLDPTMLDIGFDCSCLDNLDEKLLVSPIESFADTCWASAVHDDPLPRSPRRHYPQIHTNLGLIHSLSDSDSDDETCHDTPISPYGKFGDISGIFVPTHTHDMSKDRASHLPGDYYDDGEKSLIWTQPHFTTSDPKQSIGFFPIPASTASRRNAPRRPGTRGIERIMTICTNLIRLPS</sequence>